<dbReference type="GO" id="GO:0007166">
    <property type="term" value="P:cell surface receptor signaling pathway"/>
    <property type="evidence" value="ECO:0007669"/>
    <property type="project" value="InterPro"/>
</dbReference>
<evidence type="ECO:0000256" key="2">
    <source>
        <dbReference type="ARBA" id="ARBA00022692"/>
    </source>
</evidence>
<comment type="subcellular location">
    <subcellularLocation>
        <location evidence="1">Membrane</location>
        <topology evidence="1">Multi-pass membrane protein</topology>
    </subcellularLocation>
</comment>
<dbReference type="InterPro" id="IPR022343">
    <property type="entry name" value="GCR1-cAMP_receptor"/>
</dbReference>
<dbReference type="PANTHER" id="PTHR45902:SF4">
    <property type="entry name" value="G-PROTEIN COUPLED RECEPTORS FAMILY 2 PROFILE 2 DOMAIN-CONTAINING PROTEIN"/>
    <property type="match status" value="1"/>
</dbReference>
<feature type="signal peptide" evidence="7">
    <location>
        <begin position="1"/>
        <end position="27"/>
    </location>
</feature>
<keyword evidence="3 6" id="KW-1133">Transmembrane helix</keyword>
<keyword evidence="4 6" id="KW-0472">Membrane</keyword>
<evidence type="ECO:0000256" key="5">
    <source>
        <dbReference type="SAM" id="MobiDB-lite"/>
    </source>
</evidence>
<sequence length="871" mass="97556">MSKKRKISSFIFVFCFIFLVLPESSSSLATKLDLIHRELAAVNPAWTRVRNYILESDQFNTNKDLGHTTNDDDGDNNQECCLTDHSGWWCRRRRRHSEAGHLHPNVAAVGDNNLSSDQLGHRSSARPTELYEATDWHCQATTTHRLMMMAEVIPDDEVVSSKHHVELPAIFSVLINFGRNEYYQFLISMLDYLEEDHGCQAGYVWDPFASACRRIYCPPGQVHLNDYCANSVTNETDSDWRMTYIMELQVIQLTLFVDAIYDSSQNISDDALLAIVQESFTSVFASFVGIDPDRITNLNVLFLNRTTKDEGSLQDQRSLSIDFWLSQAQDGSAEPTIDSVVALMGSLIVQDRLIAVIDGVLCQLVGLHEQPVSSETDTFTNWCRGGITATYHNDEFVVDVNNNTETNQSELIVYIKATDQWYQSGEYMADLFFYGSTDESVMTSLSGSVAVCENRSVIEDTSCNIIHLNETEFIFCDNNTVLYNGSLPFIDPVLLPGEYESLPDGGLAVCLYINQQQWPMALIIESYLTLILMSISILAMMATITTYLIFPELRNLAGLAVMNLCLMTSGFQLCVMIGMSISVHTESELCVATSIIVHYEGLASVFWTNVMAIDLYLTLGRWSAVPRKPSKILPRYALYAYGLPLVIVSIAVAINFCECTGEFQVDYGKLFCWISNPTANMVFFGLPLALAIIANVVLFIRTVAIIQSSSACQQTCSRRKRAFCQLKLYARMSTVMGFAWIFAFVSACFDPSSTAAIIFIFIYIILNATGGLFIFVAFTCNRRVYNLYRDWWARRRNQLLRRSSTTADSLSSSTNNSKTNTSKRAAVAANAQQRRSANSRQTKTISIETLVSSNSDAASGGVIQRETSLHM</sequence>
<dbReference type="OrthoDB" id="6134459at2759"/>
<dbReference type="PROSITE" id="PS50261">
    <property type="entry name" value="G_PROTEIN_RECEP_F2_4"/>
    <property type="match status" value="1"/>
</dbReference>
<dbReference type="EMBL" id="CAKKLH010000331">
    <property type="protein sequence ID" value="CAH0112762.1"/>
    <property type="molecule type" value="Genomic_DNA"/>
</dbReference>
<evidence type="ECO:0000256" key="4">
    <source>
        <dbReference type="ARBA" id="ARBA00023136"/>
    </source>
</evidence>
<keyword evidence="10" id="KW-1185">Reference proteome</keyword>
<evidence type="ECO:0000256" key="7">
    <source>
        <dbReference type="SAM" id="SignalP"/>
    </source>
</evidence>
<dbReference type="InterPro" id="IPR053231">
    <property type="entry name" value="GPCR_LN-TM7"/>
</dbReference>
<dbReference type="AlphaFoldDB" id="A0A8J2S114"/>
<feature type="region of interest" description="Disordered" evidence="5">
    <location>
        <begin position="806"/>
        <end position="842"/>
    </location>
</feature>
<dbReference type="GO" id="GO:0016020">
    <property type="term" value="C:membrane"/>
    <property type="evidence" value="ECO:0007669"/>
    <property type="project" value="UniProtKB-SubCell"/>
</dbReference>
<gene>
    <name evidence="9" type="ORF">DGAL_LOCUS16543</name>
</gene>
<evidence type="ECO:0000256" key="6">
    <source>
        <dbReference type="SAM" id="Phobius"/>
    </source>
</evidence>
<dbReference type="PANTHER" id="PTHR45902">
    <property type="entry name" value="LATROPHILIN RECEPTOR-LIKE PROTEIN A"/>
    <property type="match status" value="1"/>
</dbReference>
<organism evidence="9 10">
    <name type="scientific">Daphnia galeata</name>
    <dbReference type="NCBI Taxonomy" id="27404"/>
    <lineage>
        <taxon>Eukaryota</taxon>
        <taxon>Metazoa</taxon>
        <taxon>Ecdysozoa</taxon>
        <taxon>Arthropoda</taxon>
        <taxon>Crustacea</taxon>
        <taxon>Branchiopoda</taxon>
        <taxon>Diplostraca</taxon>
        <taxon>Cladocera</taxon>
        <taxon>Anomopoda</taxon>
        <taxon>Daphniidae</taxon>
        <taxon>Daphnia</taxon>
    </lineage>
</organism>
<keyword evidence="7" id="KW-0732">Signal</keyword>
<evidence type="ECO:0000313" key="9">
    <source>
        <dbReference type="EMBL" id="CAH0112762.1"/>
    </source>
</evidence>
<feature type="chain" id="PRO_5035295425" description="G-protein coupled receptors family 2 profile 2 domain-containing protein" evidence="7">
    <location>
        <begin position="28"/>
        <end position="871"/>
    </location>
</feature>
<accession>A0A8J2S114</accession>
<evidence type="ECO:0000259" key="8">
    <source>
        <dbReference type="PROSITE" id="PS50261"/>
    </source>
</evidence>
<feature type="transmembrane region" description="Helical" evidence="6">
    <location>
        <begin position="681"/>
        <end position="700"/>
    </location>
</feature>
<keyword evidence="2 6" id="KW-0812">Transmembrane</keyword>
<evidence type="ECO:0000256" key="3">
    <source>
        <dbReference type="ARBA" id="ARBA00022989"/>
    </source>
</evidence>
<feature type="transmembrane region" description="Helical" evidence="6">
    <location>
        <begin position="557"/>
        <end position="583"/>
    </location>
</feature>
<reference evidence="9" key="1">
    <citation type="submission" date="2021-11" db="EMBL/GenBank/DDBJ databases">
        <authorList>
            <person name="Schell T."/>
        </authorList>
    </citation>
    <scope>NUCLEOTIDE SEQUENCE</scope>
    <source>
        <strain evidence="9">M5</strain>
    </source>
</reference>
<feature type="transmembrane region" description="Helical" evidence="6">
    <location>
        <begin position="728"/>
        <end position="749"/>
    </location>
</feature>
<dbReference type="InterPro" id="IPR017981">
    <property type="entry name" value="GPCR_2-like_7TM"/>
</dbReference>
<dbReference type="CDD" id="cd15039">
    <property type="entry name" value="7tmB3_Methuselah-like"/>
    <property type="match status" value="1"/>
</dbReference>
<dbReference type="SUPFAM" id="SSF81321">
    <property type="entry name" value="Family A G protein-coupled receptor-like"/>
    <property type="match status" value="1"/>
</dbReference>
<dbReference type="PRINTS" id="PR02001">
    <property type="entry name" value="GCR1CAMPR"/>
</dbReference>
<dbReference type="Gene3D" id="1.20.1070.10">
    <property type="entry name" value="Rhodopsin 7-helix transmembrane proteins"/>
    <property type="match status" value="1"/>
</dbReference>
<feature type="transmembrane region" description="Helical" evidence="6">
    <location>
        <begin position="595"/>
        <end position="617"/>
    </location>
</feature>
<feature type="compositionally biased region" description="Low complexity" evidence="5">
    <location>
        <begin position="806"/>
        <end position="841"/>
    </location>
</feature>
<dbReference type="InterPro" id="IPR000832">
    <property type="entry name" value="GPCR_2_secretin-like"/>
</dbReference>
<evidence type="ECO:0000256" key="1">
    <source>
        <dbReference type="ARBA" id="ARBA00004141"/>
    </source>
</evidence>
<feature type="transmembrane region" description="Helical" evidence="6">
    <location>
        <begin position="755"/>
        <end position="779"/>
    </location>
</feature>
<feature type="transmembrane region" description="Helical" evidence="6">
    <location>
        <begin position="638"/>
        <end position="656"/>
    </location>
</feature>
<protein>
    <recommendedName>
        <fullName evidence="8">G-protein coupled receptors family 2 profile 2 domain-containing protein</fullName>
    </recommendedName>
</protein>
<dbReference type="Pfam" id="PF00002">
    <property type="entry name" value="7tm_2"/>
    <property type="match status" value="1"/>
</dbReference>
<feature type="domain" description="G-protein coupled receptors family 2 profile 2" evidence="8">
    <location>
        <begin position="525"/>
        <end position="782"/>
    </location>
</feature>
<dbReference type="Proteomes" id="UP000789390">
    <property type="component" value="Unassembled WGS sequence"/>
</dbReference>
<proteinExistence type="predicted"/>
<comment type="caution">
    <text evidence="9">The sequence shown here is derived from an EMBL/GenBank/DDBJ whole genome shotgun (WGS) entry which is preliminary data.</text>
</comment>
<dbReference type="GO" id="GO:0004930">
    <property type="term" value="F:G protein-coupled receptor activity"/>
    <property type="evidence" value="ECO:0007669"/>
    <property type="project" value="InterPro"/>
</dbReference>
<feature type="transmembrane region" description="Helical" evidence="6">
    <location>
        <begin position="527"/>
        <end position="550"/>
    </location>
</feature>
<evidence type="ECO:0000313" key="10">
    <source>
        <dbReference type="Proteomes" id="UP000789390"/>
    </source>
</evidence>
<name>A0A8J2S114_9CRUS</name>